<gene>
    <name evidence="2" type="ORF">TRFO_30058</name>
</gene>
<name>A0A1J4JUS1_9EUKA</name>
<protein>
    <recommendedName>
        <fullName evidence="1">Serine-threonine/tyrosine-protein kinase catalytic domain-containing protein</fullName>
    </recommendedName>
</protein>
<evidence type="ECO:0000313" key="2">
    <source>
        <dbReference type="EMBL" id="OHT02747.1"/>
    </source>
</evidence>
<comment type="caution">
    <text evidence="2">The sequence shown here is derived from an EMBL/GenBank/DDBJ whole genome shotgun (WGS) entry which is preliminary data.</text>
</comment>
<organism evidence="2 3">
    <name type="scientific">Tritrichomonas foetus</name>
    <dbReference type="NCBI Taxonomy" id="1144522"/>
    <lineage>
        <taxon>Eukaryota</taxon>
        <taxon>Metamonada</taxon>
        <taxon>Parabasalia</taxon>
        <taxon>Tritrichomonadida</taxon>
        <taxon>Tritrichomonadidae</taxon>
        <taxon>Tritrichomonas</taxon>
    </lineage>
</organism>
<dbReference type="InterPro" id="IPR011009">
    <property type="entry name" value="Kinase-like_dom_sf"/>
</dbReference>
<dbReference type="SUPFAM" id="SSF56112">
    <property type="entry name" value="Protein kinase-like (PK-like)"/>
    <property type="match status" value="1"/>
</dbReference>
<dbReference type="AlphaFoldDB" id="A0A1J4JUS1"/>
<dbReference type="Gene3D" id="1.10.510.10">
    <property type="entry name" value="Transferase(Phosphotransferase) domain 1"/>
    <property type="match status" value="1"/>
</dbReference>
<dbReference type="RefSeq" id="XP_068355883.1">
    <property type="nucleotide sequence ID" value="XM_068507133.1"/>
</dbReference>
<evidence type="ECO:0000259" key="1">
    <source>
        <dbReference type="Pfam" id="PF07714"/>
    </source>
</evidence>
<dbReference type="GO" id="GO:0004672">
    <property type="term" value="F:protein kinase activity"/>
    <property type="evidence" value="ECO:0007669"/>
    <property type="project" value="InterPro"/>
</dbReference>
<feature type="domain" description="Serine-threonine/tyrosine-protein kinase catalytic" evidence="1">
    <location>
        <begin position="198"/>
        <end position="281"/>
    </location>
</feature>
<evidence type="ECO:0000313" key="3">
    <source>
        <dbReference type="Proteomes" id="UP000179807"/>
    </source>
</evidence>
<dbReference type="EMBL" id="MLAK01000854">
    <property type="protein sequence ID" value="OHT02747.1"/>
    <property type="molecule type" value="Genomic_DNA"/>
</dbReference>
<dbReference type="VEuPathDB" id="TrichDB:TRFO_30058"/>
<proteinExistence type="predicted"/>
<dbReference type="InterPro" id="IPR001245">
    <property type="entry name" value="Ser-Thr/Tyr_kinase_cat_dom"/>
</dbReference>
<keyword evidence="3" id="KW-1185">Reference proteome</keyword>
<dbReference type="GeneID" id="94841837"/>
<dbReference type="Proteomes" id="UP000179807">
    <property type="component" value="Unassembled WGS sequence"/>
</dbReference>
<sequence length="333" mass="38569">MQFRSLLRDSNEFTLSEKVLSTDEDRHTLIQVVDQKNQTTLIRADTKLTNVFDKQDLMIHQLIHFPVVVAELSCLSKSDEGKKFVYYKSTAEKKLSSVVDRFLAGENVEGYNPTARLKIIYGVASFFRLLEILNISTIKFSINDIFIDSNLEPKIIGLHNFFPVDFKDQIDILSVELSEQDSSNSLAPAELTNGENNHFSTAILSFFFGMIIYQMYNKETNRFVDNPREINGAFKCFMAMKNGAVLVKGEKMPEQLYELYKMCFDFEPENRPRFDEILKVLENENFLENVDRTSFNEYKARLDSSNPILVYHSAFDQELDDEQFLDLPILVFK</sequence>
<accession>A0A1J4JUS1</accession>
<dbReference type="Pfam" id="PF07714">
    <property type="entry name" value="PK_Tyr_Ser-Thr"/>
    <property type="match status" value="1"/>
</dbReference>
<reference evidence="2" key="1">
    <citation type="submission" date="2016-10" db="EMBL/GenBank/DDBJ databases">
        <authorList>
            <person name="Benchimol M."/>
            <person name="Almeida L.G."/>
            <person name="Vasconcelos A.T."/>
            <person name="Perreira-Neves A."/>
            <person name="Rosa I.A."/>
            <person name="Tasca T."/>
            <person name="Bogo M.R."/>
            <person name="de Souza W."/>
        </authorList>
    </citation>
    <scope>NUCLEOTIDE SEQUENCE [LARGE SCALE GENOMIC DNA]</scope>
    <source>
        <strain evidence="2">K</strain>
    </source>
</reference>